<gene>
    <name evidence="1" type="ORF">MNBD_PLANCTO02-1578</name>
</gene>
<evidence type="ECO:0008006" key="2">
    <source>
        <dbReference type="Google" id="ProtNLM"/>
    </source>
</evidence>
<sequence>KLQGGDLASPLMRTLSQELTERSLCGHGQTSWGPTLFILLPNDDAANQLKSDLTKNPRYATCHFQMVKPLNRGATVKMIQ</sequence>
<reference evidence="1" key="1">
    <citation type="submission" date="2018-06" db="EMBL/GenBank/DDBJ databases">
        <authorList>
            <person name="Zhirakovskaya E."/>
        </authorList>
    </citation>
    <scope>NUCLEOTIDE SEQUENCE</scope>
</reference>
<feature type="non-terminal residue" evidence="1">
    <location>
        <position position="1"/>
    </location>
</feature>
<name>A0A3B1DX64_9ZZZZ</name>
<protein>
    <recommendedName>
        <fullName evidence="2">GHMP kinase C-terminal domain-containing protein</fullName>
    </recommendedName>
</protein>
<dbReference type="AlphaFoldDB" id="A0A3B1DX64"/>
<accession>A0A3B1DX64</accession>
<organism evidence="1">
    <name type="scientific">hydrothermal vent metagenome</name>
    <dbReference type="NCBI Taxonomy" id="652676"/>
    <lineage>
        <taxon>unclassified sequences</taxon>
        <taxon>metagenomes</taxon>
        <taxon>ecological metagenomes</taxon>
    </lineage>
</organism>
<proteinExistence type="predicted"/>
<evidence type="ECO:0000313" key="1">
    <source>
        <dbReference type="EMBL" id="VAX40924.1"/>
    </source>
</evidence>
<dbReference type="EMBL" id="UOGL01000494">
    <property type="protein sequence ID" value="VAX40924.1"/>
    <property type="molecule type" value="Genomic_DNA"/>
</dbReference>